<evidence type="ECO:0000313" key="3">
    <source>
        <dbReference type="Proteomes" id="UP000054166"/>
    </source>
</evidence>
<dbReference type="Pfam" id="PF13374">
    <property type="entry name" value="TPR_10"/>
    <property type="match status" value="2"/>
</dbReference>
<gene>
    <name evidence="2" type="ORF">PILCRDRAFT_71721</name>
</gene>
<feature type="domain" description="CHAT" evidence="1">
    <location>
        <begin position="637"/>
        <end position="915"/>
    </location>
</feature>
<accession>A0A0C3FPU6</accession>
<dbReference type="AlphaFoldDB" id="A0A0C3FPU6"/>
<dbReference type="HOGENOM" id="CLU_001305_5_1_1"/>
<sequence length="916" mass="101935">MHLGTDATSNLPDQFMSLDNANALSTRFERLADAKDLDKAVLLHQETLKVRPAPHPNRSSALNNLAIALTTQLRQSDQLEDLEEAISLHRKTLELLPVAHPHRSTSLNNLANALSTRFEQLSQREDLDEAISFLQKALILQPAPHPNRSSSLNDLANALTTRFKKLGEQADLDDAILFHRQTLQLRPVPHPNRSTSLDSLANVLSTRFDHLFQKEVLDNAVSLHRDAPELVHVPGHRYQFFNGTAGAVKARFNQSGQLADLDEAISCHREALELRPARHPDRPASLNNLACALQNRFRQLGQRENLDEAIRWHNKSIGAGHPNICHFAANLGRTLIIAYSQSHQSEYLDRSMATYRVAVTCEAAPVFERFQAAKSWALYADYSNHVSALDAYQAAIELLSHLSLNLYSSQHAMTLTSDGLARDAAACAIRSEKYEIAVELLEAGRAAFWSQALQLRTPMMDLQDVAPELGERLRYFLALEQGLPWNVPRHPSDTPQILEEEASSFRRLNNEWLATLEDVRQLDGFQDFLRPIRLSTLQHAAASGPVVIINASQTDCAALILTSTGVQHIPFPDLSFTEATKLVQLTQNAIMEDDRDASLHMSSWVPTEGLVQQMANFWLNHQVSVTSQPDDILRYVLGVLWITVVEPIIRLLELKKSDTPPILRWCPTGPFAFLPVHAAGMYATETTESVFDYVVSSYTPTITSLLNDLPLSTSEFKTMVVIQPDTPDLKRSIDELQKIEDRVPNGHLVKLVRGSVQEVLSHLSETSIAHFACHGTQNMLNPLQSAFLLHDGQLKVSQIMQQSMPNASLAFLSACETATMDNANRPDEVMHLGAALLFAGFRGVITTMWSIADHDAPVIADSFYENLFKECPITTGASSSRPDITQAARALHIAVAKLRSEGASFARWVPFIHFGR</sequence>
<dbReference type="InParanoid" id="A0A0C3FPU6"/>
<reference evidence="3" key="2">
    <citation type="submission" date="2015-01" db="EMBL/GenBank/DDBJ databases">
        <title>Evolutionary Origins and Diversification of the Mycorrhizal Mutualists.</title>
        <authorList>
            <consortium name="DOE Joint Genome Institute"/>
            <consortium name="Mycorrhizal Genomics Consortium"/>
            <person name="Kohler A."/>
            <person name="Kuo A."/>
            <person name="Nagy L.G."/>
            <person name="Floudas D."/>
            <person name="Copeland A."/>
            <person name="Barry K.W."/>
            <person name="Cichocki N."/>
            <person name="Veneault-Fourrey C."/>
            <person name="LaButti K."/>
            <person name="Lindquist E.A."/>
            <person name="Lipzen A."/>
            <person name="Lundell T."/>
            <person name="Morin E."/>
            <person name="Murat C."/>
            <person name="Riley R."/>
            <person name="Ohm R."/>
            <person name="Sun H."/>
            <person name="Tunlid A."/>
            <person name="Henrissat B."/>
            <person name="Grigoriev I.V."/>
            <person name="Hibbett D.S."/>
            <person name="Martin F."/>
        </authorList>
    </citation>
    <scope>NUCLEOTIDE SEQUENCE [LARGE SCALE GENOMIC DNA]</scope>
    <source>
        <strain evidence="3">F 1598</strain>
    </source>
</reference>
<dbReference type="OrthoDB" id="9991317at2759"/>
<organism evidence="2 3">
    <name type="scientific">Piloderma croceum (strain F 1598)</name>
    <dbReference type="NCBI Taxonomy" id="765440"/>
    <lineage>
        <taxon>Eukaryota</taxon>
        <taxon>Fungi</taxon>
        <taxon>Dikarya</taxon>
        <taxon>Basidiomycota</taxon>
        <taxon>Agaricomycotina</taxon>
        <taxon>Agaricomycetes</taxon>
        <taxon>Agaricomycetidae</taxon>
        <taxon>Atheliales</taxon>
        <taxon>Atheliaceae</taxon>
        <taxon>Piloderma</taxon>
    </lineage>
</organism>
<dbReference type="InterPro" id="IPR024983">
    <property type="entry name" value="CHAT_dom"/>
</dbReference>
<keyword evidence="3" id="KW-1185">Reference proteome</keyword>
<dbReference type="PANTHER" id="PTHR19959">
    <property type="entry name" value="KINESIN LIGHT CHAIN"/>
    <property type="match status" value="1"/>
</dbReference>
<dbReference type="InterPro" id="IPR011990">
    <property type="entry name" value="TPR-like_helical_dom_sf"/>
</dbReference>
<dbReference type="PANTHER" id="PTHR19959:SF119">
    <property type="entry name" value="FUNGAL LIPASE-LIKE DOMAIN-CONTAINING PROTEIN"/>
    <property type="match status" value="1"/>
</dbReference>
<reference evidence="2 3" key="1">
    <citation type="submission" date="2014-04" db="EMBL/GenBank/DDBJ databases">
        <authorList>
            <consortium name="DOE Joint Genome Institute"/>
            <person name="Kuo A."/>
            <person name="Tarkka M."/>
            <person name="Buscot F."/>
            <person name="Kohler A."/>
            <person name="Nagy L.G."/>
            <person name="Floudas D."/>
            <person name="Copeland A."/>
            <person name="Barry K.W."/>
            <person name="Cichocki N."/>
            <person name="Veneault-Fourrey C."/>
            <person name="LaButti K."/>
            <person name="Lindquist E.A."/>
            <person name="Lipzen A."/>
            <person name="Lundell T."/>
            <person name="Morin E."/>
            <person name="Murat C."/>
            <person name="Sun H."/>
            <person name="Tunlid A."/>
            <person name="Henrissat B."/>
            <person name="Grigoriev I.V."/>
            <person name="Hibbett D.S."/>
            <person name="Martin F."/>
            <person name="Nordberg H.P."/>
            <person name="Cantor M.N."/>
            <person name="Hua S.X."/>
        </authorList>
    </citation>
    <scope>NUCLEOTIDE SEQUENCE [LARGE SCALE GENOMIC DNA]</scope>
    <source>
        <strain evidence="2 3">F 1598</strain>
    </source>
</reference>
<name>A0A0C3FPU6_PILCF</name>
<evidence type="ECO:0000313" key="2">
    <source>
        <dbReference type="EMBL" id="KIM81734.1"/>
    </source>
</evidence>
<dbReference type="InterPro" id="IPR019734">
    <property type="entry name" value="TPR_rpt"/>
</dbReference>
<dbReference type="EMBL" id="KN832997">
    <property type="protein sequence ID" value="KIM81734.1"/>
    <property type="molecule type" value="Genomic_DNA"/>
</dbReference>
<dbReference type="Proteomes" id="UP000054166">
    <property type="component" value="Unassembled WGS sequence"/>
</dbReference>
<dbReference type="STRING" id="765440.A0A0C3FPU6"/>
<protein>
    <recommendedName>
        <fullName evidence="1">CHAT domain-containing protein</fullName>
    </recommendedName>
</protein>
<dbReference type="Gene3D" id="1.25.40.10">
    <property type="entry name" value="Tetratricopeptide repeat domain"/>
    <property type="match status" value="2"/>
</dbReference>
<dbReference type="SMART" id="SM00028">
    <property type="entry name" value="TPR"/>
    <property type="match status" value="4"/>
</dbReference>
<dbReference type="Pfam" id="PF12770">
    <property type="entry name" value="CHAT"/>
    <property type="match status" value="1"/>
</dbReference>
<proteinExistence type="predicted"/>
<dbReference type="SUPFAM" id="SSF81901">
    <property type="entry name" value="HCP-like"/>
    <property type="match status" value="1"/>
</dbReference>
<evidence type="ECO:0000259" key="1">
    <source>
        <dbReference type="Pfam" id="PF12770"/>
    </source>
</evidence>